<protein>
    <submittedName>
        <fullName evidence="2">Uncharacterized protein</fullName>
    </submittedName>
</protein>
<dbReference type="Proteomes" id="UP000604475">
    <property type="component" value="Unassembled WGS sequence"/>
</dbReference>
<feature type="compositionally biased region" description="Polar residues" evidence="1">
    <location>
        <begin position="62"/>
        <end position="82"/>
    </location>
</feature>
<evidence type="ECO:0000256" key="1">
    <source>
        <dbReference type="SAM" id="MobiDB-lite"/>
    </source>
</evidence>
<comment type="caution">
    <text evidence="2">The sequence shown here is derived from an EMBL/GenBank/DDBJ whole genome shotgun (WGS) entry which is preliminary data.</text>
</comment>
<proteinExistence type="predicted"/>
<sequence length="82" mass="8892">MDDDIQLISDGDGLAVIGSPTVVERFLVSEGLPSKDLGLPRLGLASVPWLEPRRRATPETMVMTNSARGPWRSSSGADRSLW</sequence>
<gene>
    <name evidence="2" type="ORF">I7412_03330</name>
</gene>
<accession>A0A937ULW5</accession>
<evidence type="ECO:0000313" key="2">
    <source>
        <dbReference type="EMBL" id="MBL7626222.1"/>
    </source>
</evidence>
<feature type="region of interest" description="Disordered" evidence="1">
    <location>
        <begin position="58"/>
        <end position="82"/>
    </location>
</feature>
<keyword evidence="3" id="KW-1185">Reference proteome</keyword>
<evidence type="ECO:0000313" key="3">
    <source>
        <dbReference type="Proteomes" id="UP000604475"/>
    </source>
</evidence>
<dbReference type="AlphaFoldDB" id="A0A937ULW5"/>
<name>A0A937ULW5_9ACTN</name>
<organism evidence="2 3">
    <name type="scientific">Frankia nepalensis</name>
    <dbReference type="NCBI Taxonomy" id="1836974"/>
    <lineage>
        <taxon>Bacteria</taxon>
        <taxon>Bacillati</taxon>
        <taxon>Actinomycetota</taxon>
        <taxon>Actinomycetes</taxon>
        <taxon>Frankiales</taxon>
        <taxon>Frankiaceae</taxon>
        <taxon>Frankia</taxon>
    </lineage>
</organism>
<dbReference type="EMBL" id="JAEACQ010000123">
    <property type="protein sequence ID" value="MBL7626222.1"/>
    <property type="molecule type" value="Genomic_DNA"/>
</dbReference>
<dbReference type="RefSeq" id="WP_202998737.1">
    <property type="nucleotide sequence ID" value="NZ_JADWYU010000142.1"/>
</dbReference>
<reference evidence="2" key="1">
    <citation type="submission" date="2020-12" db="EMBL/GenBank/DDBJ databases">
        <title>Genomic characterization of non-nitrogen-fixing Frankia strains.</title>
        <authorList>
            <person name="Carlos-Shanley C."/>
            <person name="Guerra T."/>
            <person name="Hahn D."/>
        </authorList>
    </citation>
    <scope>NUCLEOTIDE SEQUENCE</scope>
    <source>
        <strain evidence="2">CN6</strain>
    </source>
</reference>